<dbReference type="Proteomes" id="UP000230069">
    <property type="component" value="Unassembled WGS sequence"/>
</dbReference>
<evidence type="ECO:0000313" key="2">
    <source>
        <dbReference type="Proteomes" id="UP000230069"/>
    </source>
</evidence>
<protein>
    <submittedName>
        <fullName evidence="1">Uncharacterized protein</fullName>
    </submittedName>
</protein>
<sequence length="67" mass="7683">MNNLMHLDLLVEDYTTVVSCFDIINSQNNKKPYLCRFLTRMLVPNILESYYLGFAVSPSIALNKLAL</sequence>
<dbReference type="InParanoid" id="A0A2G5DCK9"/>
<name>A0A2G5DCK9_AQUCA</name>
<reference evidence="1 2" key="1">
    <citation type="submission" date="2017-09" db="EMBL/GenBank/DDBJ databases">
        <title>WGS assembly of Aquilegia coerulea Goldsmith.</title>
        <authorList>
            <person name="Hodges S."/>
            <person name="Kramer E."/>
            <person name="Nordborg M."/>
            <person name="Tomkins J."/>
            <person name="Borevitz J."/>
            <person name="Derieg N."/>
            <person name="Yan J."/>
            <person name="Mihaltcheva S."/>
            <person name="Hayes R.D."/>
            <person name="Rokhsar D."/>
        </authorList>
    </citation>
    <scope>NUCLEOTIDE SEQUENCE [LARGE SCALE GENOMIC DNA]</scope>
    <source>
        <strain evidence="2">cv. Goldsmith</strain>
    </source>
</reference>
<organism evidence="1 2">
    <name type="scientific">Aquilegia coerulea</name>
    <name type="common">Rocky mountain columbine</name>
    <dbReference type="NCBI Taxonomy" id="218851"/>
    <lineage>
        <taxon>Eukaryota</taxon>
        <taxon>Viridiplantae</taxon>
        <taxon>Streptophyta</taxon>
        <taxon>Embryophyta</taxon>
        <taxon>Tracheophyta</taxon>
        <taxon>Spermatophyta</taxon>
        <taxon>Magnoliopsida</taxon>
        <taxon>Ranunculales</taxon>
        <taxon>Ranunculaceae</taxon>
        <taxon>Thalictroideae</taxon>
        <taxon>Aquilegia</taxon>
    </lineage>
</organism>
<dbReference type="AlphaFoldDB" id="A0A2G5DCK9"/>
<accession>A0A2G5DCK9</accession>
<proteinExistence type="predicted"/>
<dbReference type="EMBL" id="KZ305040">
    <property type="protein sequence ID" value="PIA41265.1"/>
    <property type="molecule type" value="Genomic_DNA"/>
</dbReference>
<evidence type="ECO:0000313" key="1">
    <source>
        <dbReference type="EMBL" id="PIA41265.1"/>
    </source>
</evidence>
<keyword evidence="2" id="KW-1185">Reference proteome</keyword>
<gene>
    <name evidence="1" type="ORF">AQUCO_02300198v1</name>
</gene>